<organism evidence="5 6">
    <name type="scientific">Fluctibacter corallii</name>
    <dbReference type="NCBI Taxonomy" id="2984329"/>
    <lineage>
        <taxon>Bacteria</taxon>
        <taxon>Pseudomonadati</taxon>
        <taxon>Pseudomonadota</taxon>
        <taxon>Gammaproteobacteria</taxon>
        <taxon>Alteromonadales</taxon>
        <taxon>Alteromonadaceae</taxon>
        <taxon>Fluctibacter</taxon>
    </lineage>
</organism>
<name>A0ABT3A7T0_9ALTE</name>
<evidence type="ECO:0000256" key="2">
    <source>
        <dbReference type="ARBA" id="ARBA00034247"/>
    </source>
</evidence>
<evidence type="ECO:0000256" key="1">
    <source>
        <dbReference type="ARBA" id="ARBA00012528"/>
    </source>
</evidence>
<keyword evidence="6" id="KW-1185">Reference proteome</keyword>
<dbReference type="PANTHER" id="PTHR45138:SF9">
    <property type="entry name" value="DIGUANYLATE CYCLASE DGCM-RELATED"/>
    <property type="match status" value="1"/>
</dbReference>
<feature type="domain" description="GGDEF" evidence="4">
    <location>
        <begin position="212"/>
        <end position="347"/>
    </location>
</feature>
<dbReference type="InterPro" id="IPR000160">
    <property type="entry name" value="GGDEF_dom"/>
</dbReference>
<feature type="transmembrane region" description="Helical" evidence="3">
    <location>
        <begin position="146"/>
        <end position="167"/>
    </location>
</feature>
<dbReference type="EC" id="2.7.7.65" evidence="1"/>
<keyword evidence="3" id="KW-1133">Transmembrane helix</keyword>
<sequence length="367" mass="41077">MPINAIRQKTTVTLSLSLFFIILLASLIMPMFSDHSSELTWLGWGTVALMGALVLYTKYTPWQTYHPYIVVCVSAFALVPFILLTGGVFSQYTVLLPLFPVLVSMVANERATWFMGVGSMVFVVAMTLNHAYLSDLHYQLAHSDMLVLRAFWLNVAVIISCIFGISFTRVHRLYGRRFEEQANQDKLTGLANRNTLLNQLDEQLNDAANTGDWISVLLVDIDQLKLINMQRGQQAGDECLRVIALVLHQHIRARKDVLGRYGEAEFAVIMQGVNQSDTHKIAEKLRHRINEAKIEHQGQVVNASVTIGYSCLQADHVVDANQLLTAADRAVYTGKREGGNQVVGAEEAIVTSILLKESKIREYEVLN</sequence>
<evidence type="ECO:0000313" key="6">
    <source>
        <dbReference type="Proteomes" id="UP001652504"/>
    </source>
</evidence>
<dbReference type="InterPro" id="IPR029787">
    <property type="entry name" value="Nucleotide_cyclase"/>
</dbReference>
<protein>
    <recommendedName>
        <fullName evidence="1">diguanylate cyclase</fullName>
        <ecNumber evidence="1">2.7.7.65</ecNumber>
    </recommendedName>
</protein>
<dbReference type="SMART" id="SM00267">
    <property type="entry name" value="GGDEF"/>
    <property type="match status" value="1"/>
</dbReference>
<comment type="caution">
    <text evidence="5">The sequence shown here is derived from an EMBL/GenBank/DDBJ whole genome shotgun (WGS) entry which is preliminary data.</text>
</comment>
<dbReference type="Pfam" id="PF00990">
    <property type="entry name" value="GGDEF"/>
    <property type="match status" value="1"/>
</dbReference>
<evidence type="ECO:0000256" key="3">
    <source>
        <dbReference type="SAM" id="Phobius"/>
    </source>
</evidence>
<dbReference type="SUPFAM" id="SSF55073">
    <property type="entry name" value="Nucleotide cyclase"/>
    <property type="match status" value="1"/>
</dbReference>
<feature type="transmembrane region" description="Helical" evidence="3">
    <location>
        <begin position="12"/>
        <end position="33"/>
    </location>
</feature>
<keyword evidence="3" id="KW-0472">Membrane</keyword>
<dbReference type="CDD" id="cd01949">
    <property type="entry name" value="GGDEF"/>
    <property type="match status" value="1"/>
</dbReference>
<proteinExistence type="predicted"/>
<gene>
    <name evidence="5" type="ORF">OE749_08530</name>
</gene>
<dbReference type="Proteomes" id="UP001652504">
    <property type="component" value="Unassembled WGS sequence"/>
</dbReference>
<dbReference type="InterPro" id="IPR050469">
    <property type="entry name" value="Diguanylate_Cyclase"/>
</dbReference>
<dbReference type="NCBIfam" id="TIGR00254">
    <property type="entry name" value="GGDEF"/>
    <property type="match status" value="1"/>
</dbReference>
<accession>A0ABT3A7T0</accession>
<feature type="transmembrane region" description="Helical" evidence="3">
    <location>
        <begin position="39"/>
        <end position="56"/>
    </location>
</feature>
<dbReference type="EMBL" id="JAOWKX010000004">
    <property type="protein sequence ID" value="MCV2884740.1"/>
    <property type="molecule type" value="Genomic_DNA"/>
</dbReference>
<evidence type="ECO:0000313" key="5">
    <source>
        <dbReference type="EMBL" id="MCV2884740.1"/>
    </source>
</evidence>
<dbReference type="InterPro" id="IPR043128">
    <property type="entry name" value="Rev_trsase/Diguanyl_cyclase"/>
</dbReference>
<dbReference type="Gene3D" id="3.30.70.270">
    <property type="match status" value="1"/>
</dbReference>
<reference evidence="5 6" key="1">
    <citation type="submission" date="2022-10" db="EMBL/GenBank/DDBJ databases">
        <title>Aestuariibacter sp. AA17 isolated from Montipora capitata coral fragment.</title>
        <authorList>
            <person name="Emsley S.A."/>
            <person name="Pfannmuller K.M."/>
            <person name="Loughran R.M."/>
            <person name="Shlafstein M."/>
            <person name="Papke E."/>
            <person name="Saw J.H."/>
            <person name="Ushijima B."/>
            <person name="Videau P."/>
        </authorList>
    </citation>
    <scope>NUCLEOTIDE SEQUENCE [LARGE SCALE GENOMIC DNA]</scope>
    <source>
        <strain evidence="5 6">AA17</strain>
    </source>
</reference>
<dbReference type="RefSeq" id="WP_263712026.1">
    <property type="nucleotide sequence ID" value="NZ_JAOWKX010000004.1"/>
</dbReference>
<dbReference type="PROSITE" id="PS50887">
    <property type="entry name" value="GGDEF"/>
    <property type="match status" value="1"/>
</dbReference>
<feature type="transmembrane region" description="Helical" evidence="3">
    <location>
        <begin position="68"/>
        <end position="92"/>
    </location>
</feature>
<dbReference type="PANTHER" id="PTHR45138">
    <property type="entry name" value="REGULATORY COMPONENTS OF SENSORY TRANSDUCTION SYSTEM"/>
    <property type="match status" value="1"/>
</dbReference>
<evidence type="ECO:0000259" key="4">
    <source>
        <dbReference type="PROSITE" id="PS50887"/>
    </source>
</evidence>
<keyword evidence="3" id="KW-0812">Transmembrane</keyword>
<feature type="transmembrane region" description="Helical" evidence="3">
    <location>
        <begin position="112"/>
        <end position="134"/>
    </location>
</feature>
<comment type="catalytic activity">
    <reaction evidence="2">
        <text>2 GTP = 3',3'-c-di-GMP + 2 diphosphate</text>
        <dbReference type="Rhea" id="RHEA:24898"/>
        <dbReference type="ChEBI" id="CHEBI:33019"/>
        <dbReference type="ChEBI" id="CHEBI:37565"/>
        <dbReference type="ChEBI" id="CHEBI:58805"/>
        <dbReference type="EC" id="2.7.7.65"/>
    </reaction>
</comment>